<dbReference type="GO" id="GO:0005096">
    <property type="term" value="F:GTPase activator activity"/>
    <property type="evidence" value="ECO:0007669"/>
    <property type="project" value="TreeGrafter"/>
</dbReference>
<feature type="region of interest" description="Disordered" evidence="1">
    <location>
        <begin position="198"/>
        <end position="255"/>
    </location>
</feature>
<reference evidence="3 4" key="1">
    <citation type="journal article" date="2011" name="Cell">
        <title>Insight into structure and assembly of the nuclear pore complex by utilizing the genome of a eukaryotic thermophile.</title>
        <authorList>
            <person name="Amlacher S."/>
            <person name="Sarges P."/>
            <person name="Flemming D."/>
            <person name="van Noort V."/>
            <person name="Kunze R."/>
            <person name="Devos D.P."/>
            <person name="Arumugam M."/>
            <person name="Bork P."/>
            <person name="Hurt E."/>
        </authorList>
    </citation>
    <scope>NUCLEOTIDE SEQUENCE [LARGE SCALE GENOMIC DNA]</scope>
    <source>
        <strain evidence="4">DSM 1495 / CBS 144.50 / IMI 039719</strain>
    </source>
</reference>
<dbReference type="OMA" id="KSIPFEM"/>
<dbReference type="KEGG" id="cthr:CTHT_0056330"/>
<evidence type="ECO:0000313" key="3">
    <source>
        <dbReference type="EMBL" id="EGS19013.1"/>
    </source>
</evidence>
<dbReference type="Proteomes" id="UP000008066">
    <property type="component" value="Unassembled WGS sequence"/>
</dbReference>
<dbReference type="GO" id="GO:0031030">
    <property type="term" value="P:negative regulation of septation initiation signaling"/>
    <property type="evidence" value="ECO:0007669"/>
    <property type="project" value="TreeGrafter"/>
</dbReference>
<feature type="domain" description="Rab-GAP TBC" evidence="2">
    <location>
        <begin position="317"/>
        <end position="568"/>
    </location>
</feature>
<dbReference type="SUPFAM" id="SSF81995">
    <property type="entry name" value="beta-sandwich domain of Sec23/24"/>
    <property type="match status" value="1"/>
</dbReference>
<organism evidence="4">
    <name type="scientific">Chaetomium thermophilum (strain DSM 1495 / CBS 144.50 / IMI 039719)</name>
    <name type="common">Thermochaetoides thermophila</name>
    <dbReference type="NCBI Taxonomy" id="759272"/>
    <lineage>
        <taxon>Eukaryota</taxon>
        <taxon>Fungi</taxon>
        <taxon>Dikarya</taxon>
        <taxon>Ascomycota</taxon>
        <taxon>Pezizomycotina</taxon>
        <taxon>Sordariomycetes</taxon>
        <taxon>Sordariomycetidae</taxon>
        <taxon>Sordariales</taxon>
        <taxon>Chaetomiaceae</taxon>
        <taxon>Thermochaetoides</taxon>
    </lineage>
</organism>
<feature type="compositionally biased region" description="Polar residues" evidence="1">
    <location>
        <begin position="231"/>
        <end position="247"/>
    </location>
</feature>
<dbReference type="AlphaFoldDB" id="G0SC87"/>
<dbReference type="InterPro" id="IPR035969">
    <property type="entry name" value="Rab-GAP_TBC_sf"/>
</dbReference>
<dbReference type="PANTHER" id="PTHR22957:SF263">
    <property type="entry name" value="MITOTIC CHECK POINT PROTEIN BUB2"/>
    <property type="match status" value="1"/>
</dbReference>
<dbReference type="Pfam" id="PF00566">
    <property type="entry name" value="RabGAP-TBC"/>
    <property type="match status" value="1"/>
</dbReference>
<dbReference type="SMART" id="SM00164">
    <property type="entry name" value="TBC"/>
    <property type="match status" value="1"/>
</dbReference>
<dbReference type="FunFam" id="1.10.472.80:FF:000026">
    <property type="entry name" value="Mitotic check point protein (Bub2)"/>
    <property type="match status" value="1"/>
</dbReference>
<dbReference type="RefSeq" id="XP_006695958.1">
    <property type="nucleotide sequence ID" value="XM_006695895.1"/>
</dbReference>
<dbReference type="SUPFAM" id="SSF47923">
    <property type="entry name" value="Ypt/Rab-GAP domain of gyp1p"/>
    <property type="match status" value="3"/>
</dbReference>
<dbReference type="PROSITE" id="PS50086">
    <property type="entry name" value="TBC_RABGAP"/>
    <property type="match status" value="1"/>
</dbReference>
<dbReference type="EMBL" id="GL988045">
    <property type="protein sequence ID" value="EGS19013.1"/>
    <property type="molecule type" value="Genomic_DNA"/>
</dbReference>
<accession>G0SC87</accession>
<evidence type="ECO:0000313" key="4">
    <source>
        <dbReference type="Proteomes" id="UP000008066"/>
    </source>
</evidence>
<dbReference type="GO" id="GO:0044732">
    <property type="term" value="C:mitotic spindle pole body"/>
    <property type="evidence" value="ECO:0007669"/>
    <property type="project" value="TreeGrafter"/>
</dbReference>
<feature type="region of interest" description="Disordered" evidence="1">
    <location>
        <begin position="399"/>
        <end position="444"/>
    </location>
</feature>
<proteinExistence type="predicted"/>
<evidence type="ECO:0000256" key="1">
    <source>
        <dbReference type="SAM" id="MobiDB-lite"/>
    </source>
</evidence>
<dbReference type="GeneID" id="18259671"/>
<keyword evidence="4" id="KW-1185">Reference proteome</keyword>
<dbReference type="Gene3D" id="1.10.472.80">
    <property type="entry name" value="Ypt/Rab-GAP domain of gyp1p, domain 3"/>
    <property type="match status" value="1"/>
</dbReference>
<evidence type="ECO:0000259" key="2">
    <source>
        <dbReference type="PROSITE" id="PS50086"/>
    </source>
</evidence>
<dbReference type="PANTHER" id="PTHR22957">
    <property type="entry name" value="TBC1 DOMAIN FAMILY MEMBER GTPASE-ACTIVATING PROTEIN"/>
    <property type="match status" value="1"/>
</dbReference>
<feature type="compositionally biased region" description="Low complexity" evidence="1">
    <location>
        <begin position="198"/>
        <end position="215"/>
    </location>
</feature>
<dbReference type="HOGENOM" id="CLU_029367_3_0_1"/>
<dbReference type="eggNOG" id="KOG2058">
    <property type="taxonomic scope" value="Eukaryota"/>
</dbReference>
<name>G0SC87_CHATD</name>
<sequence>MLHSIESILASCILATTTTKTIIALVVARSPSQRPASCGFLEFSPVPSPILDRAQKSIPFEMTLRDLNQLNKDPSPKRETLSPLVLPALPVQAHPPPGLGTMSAGTLGSLGALGNLATTGSSAGTPRRLRRLQSAHTLGAKSSAQPSFISQHRLQPAPSLQQLQPALQPTLQSVPQQNQPYRPRRSLGLASFATLAQQREQQLQQSEYQQQQQLQPPTLRKLPSPVPSPRSHASSNRSPQRARSNSDAPPMPAPVSQLNTMAQVVPRRSVLSRRSLAADAMSLERLLREGPPDGDVEGAIESTRLKILDQGIKADSDGMSSLRIYVWLILLNCPIIETDTYLALIHRGASPAYSKIRNDTFRTLTTDPLFRRRVSEASLIRLLNAIAWVLHDARESRARTPSIASSSRQSVDQSNSRPGTGYSGYSSSSHPTSSPSSKNRGRALTLTTEGSEASCYTGDHGTYVQGMNVLAAPFLYAARSEAEAFVAFHQLLTRELPGYIRGAMDGVHKGLALVDKVLAIVDPKLSLYLLSKNLSAEIYAFPSVLTLCACTPPLPEVLKLWDFLFAYGPHLNILCIVAQLVMIRNKILESPSPNKLLRSFPPLQADQIKRTTLAIIKMIPDDVYAEIVAHAR</sequence>
<dbReference type="Gene3D" id="1.10.8.270">
    <property type="entry name" value="putative rabgap domain of human tbc1 domain family member 14 like domains"/>
    <property type="match status" value="2"/>
</dbReference>
<protein>
    <recommendedName>
        <fullName evidence="2">Rab-GAP TBC domain-containing protein</fullName>
    </recommendedName>
</protein>
<dbReference type="STRING" id="759272.G0SC87"/>
<dbReference type="InterPro" id="IPR000195">
    <property type="entry name" value="Rab-GAP-TBC_dom"/>
</dbReference>
<feature type="compositionally biased region" description="Low complexity" evidence="1">
    <location>
        <begin position="402"/>
        <end position="437"/>
    </location>
</feature>
<gene>
    <name evidence="3" type="ORF">CTHT_0056330</name>
</gene>
<dbReference type="OrthoDB" id="10263206at2759"/>